<dbReference type="PROSITE" id="PS51201">
    <property type="entry name" value="RCK_N"/>
    <property type="match status" value="1"/>
</dbReference>
<dbReference type="InterPro" id="IPR013099">
    <property type="entry name" value="K_chnl_dom"/>
</dbReference>
<dbReference type="SUPFAM" id="SSF81324">
    <property type="entry name" value="Voltage-gated potassium channels"/>
    <property type="match status" value="1"/>
</dbReference>
<dbReference type="EMBL" id="UINC01026577">
    <property type="protein sequence ID" value="SVB04278.1"/>
    <property type="molecule type" value="Genomic_DNA"/>
</dbReference>
<evidence type="ECO:0000259" key="3">
    <source>
        <dbReference type="PROSITE" id="PS51201"/>
    </source>
</evidence>
<comment type="subcellular location">
    <subcellularLocation>
        <location evidence="1">Cell membrane</location>
        <topology evidence="1">Multi-pass membrane protein</topology>
    </subcellularLocation>
</comment>
<gene>
    <name evidence="5" type="ORF">METZ01_LOCUS157132</name>
</gene>
<evidence type="ECO:0008006" key="6">
    <source>
        <dbReference type="Google" id="ProtNLM"/>
    </source>
</evidence>
<accession>A0A382AS35</accession>
<dbReference type="PANTHER" id="PTHR43833:SF9">
    <property type="entry name" value="POTASSIUM CHANNEL PROTEIN YUGO-RELATED"/>
    <property type="match status" value="1"/>
</dbReference>
<feature type="transmembrane region" description="Helical" evidence="2">
    <location>
        <begin position="60"/>
        <end position="80"/>
    </location>
</feature>
<name>A0A382AS35_9ZZZZ</name>
<dbReference type="AlphaFoldDB" id="A0A382AS35"/>
<dbReference type="InterPro" id="IPR003148">
    <property type="entry name" value="RCK_N"/>
</dbReference>
<evidence type="ECO:0000313" key="5">
    <source>
        <dbReference type="EMBL" id="SVB04278.1"/>
    </source>
</evidence>
<proteinExistence type="predicted"/>
<keyword evidence="2" id="KW-0472">Membrane</keyword>
<feature type="transmembrane region" description="Helical" evidence="2">
    <location>
        <begin position="7"/>
        <end position="25"/>
    </location>
</feature>
<dbReference type="Pfam" id="PF07885">
    <property type="entry name" value="Ion_trans_2"/>
    <property type="match status" value="1"/>
</dbReference>
<keyword evidence="2" id="KW-0812">Transmembrane</keyword>
<dbReference type="Pfam" id="PF02254">
    <property type="entry name" value="TrkA_N"/>
    <property type="match status" value="1"/>
</dbReference>
<reference evidence="5" key="1">
    <citation type="submission" date="2018-05" db="EMBL/GenBank/DDBJ databases">
        <authorList>
            <person name="Lanie J.A."/>
            <person name="Ng W.-L."/>
            <person name="Kazmierczak K.M."/>
            <person name="Andrzejewski T.M."/>
            <person name="Davidsen T.M."/>
            <person name="Wayne K.J."/>
            <person name="Tettelin H."/>
            <person name="Glass J.I."/>
            <person name="Rusch D."/>
            <person name="Podicherti R."/>
            <person name="Tsui H.-C.T."/>
            <person name="Winkler M.E."/>
        </authorList>
    </citation>
    <scope>NUCLEOTIDE SEQUENCE</scope>
</reference>
<dbReference type="Gene3D" id="3.40.50.720">
    <property type="entry name" value="NAD(P)-binding Rossmann-like Domain"/>
    <property type="match status" value="1"/>
</dbReference>
<dbReference type="InterPro" id="IPR036721">
    <property type="entry name" value="RCK_C_sf"/>
</dbReference>
<sequence>MNKKSFILLYFLFLVTFGTIGFYILGENNWTWVDSIYMTVITLSTVGYGEVHPLTDAGKIWAVLVIIFGVTGIGVLLRTFREEFIQIEQYRVNKMMKNISKLKNHFVICGYGRMGAVIARELQEKDLDFVIIELNDKKVDKIRSKGMFCVHGDATSEETLSAARLDNAAGVAIVLDTDQDNLFVTMSMKTTNPELFILSRCSLEDNNSKLIRAGANRVVNPYTAGGHRMAEILSKPQVEDSISVLSPKHAGMNLTLDEISLENLTQYEGVLLKNSNIREDYDVMVVGIINSSGETNINPEPDTVLNTTDTVLLMGDVDKMNRFKENLPS</sequence>
<dbReference type="PANTHER" id="PTHR43833">
    <property type="entry name" value="POTASSIUM CHANNEL PROTEIN 2-RELATED-RELATED"/>
    <property type="match status" value="1"/>
</dbReference>
<evidence type="ECO:0000256" key="1">
    <source>
        <dbReference type="ARBA" id="ARBA00004651"/>
    </source>
</evidence>
<dbReference type="PROSITE" id="PS51202">
    <property type="entry name" value="RCK_C"/>
    <property type="match status" value="1"/>
</dbReference>
<protein>
    <recommendedName>
        <fullName evidence="6">RCK N-terminal domain-containing protein</fullName>
    </recommendedName>
</protein>
<dbReference type="Gene3D" id="1.10.287.70">
    <property type="match status" value="1"/>
</dbReference>
<dbReference type="GO" id="GO:0005886">
    <property type="term" value="C:plasma membrane"/>
    <property type="evidence" value="ECO:0007669"/>
    <property type="project" value="UniProtKB-SubCell"/>
</dbReference>
<dbReference type="InterPro" id="IPR006037">
    <property type="entry name" value="RCK_C"/>
</dbReference>
<dbReference type="GO" id="GO:0008324">
    <property type="term" value="F:monoatomic cation transmembrane transporter activity"/>
    <property type="evidence" value="ECO:0007669"/>
    <property type="project" value="InterPro"/>
</dbReference>
<dbReference type="GO" id="GO:0006813">
    <property type="term" value="P:potassium ion transport"/>
    <property type="evidence" value="ECO:0007669"/>
    <property type="project" value="InterPro"/>
</dbReference>
<dbReference type="InterPro" id="IPR036291">
    <property type="entry name" value="NAD(P)-bd_dom_sf"/>
</dbReference>
<organism evidence="5">
    <name type="scientific">marine metagenome</name>
    <dbReference type="NCBI Taxonomy" id="408172"/>
    <lineage>
        <taxon>unclassified sequences</taxon>
        <taxon>metagenomes</taxon>
        <taxon>ecological metagenomes</taxon>
    </lineage>
</organism>
<feature type="domain" description="RCK C-terminal" evidence="4">
    <location>
        <begin position="242"/>
        <end position="329"/>
    </location>
</feature>
<feature type="domain" description="RCK N-terminal" evidence="3">
    <location>
        <begin position="103"/>
        <end position="220"/>
    </location>
</feature>
<dbReference type="Pfam" id="PF02080">
    <property type="entry name" value="TrkA_C"/>
    <property type="match status" value="1"/>
</dbReference>
<dbReference type="InterPro" id="IPR050721">
    <property type="entry name" value="Trk_Ktr_HKT_K-transport"/>
</dbReference>
<dbReference type="Gene3D" id="3.30.70.1450">
    <property type="entry name" value="Regulator of K+ conductance, C-terminal domain"/>
    <property type="match status" value="1"/>
</dbReference>
<dbReference type="SUPFAM" id="SSF116726">
    <property type="entry name" value="TrkA C-terminal domain-like"/>
    <property type="match status" value="1"/>
</dbReference>
<dbReference type="SUPFAM" id="SSF51735">
    <property type="entry name" value="NAD(P)-binding Rossmann-fold domains"/>
    <property type="match status" value="1"/>
</dbReference>
<evidence type="ECO:0000259" key="4">
    <source>
        <dbReference type="PROSITE" id="PS51202"/>
    </source>
</evidence>
<evidence type="ECO:0000256" key="2">
    <source>
        <dbReference type="SAM" id="Phobius"/>
    </source>
</evidence>
<keyword evidence="2" id="KW-1133">Transmembrane helix</keyword>